<evidence type="ECO:0000313" key="3">
    <source>
        <dbReference type="Proteomes" id="UP001165063"/>
    </source>
</evidence>
<reference evidence="2" key="1">
    <citation type="submission" date="2023-04" db="EMBL/GenBank/DDBJ databases">
        <title>Ambrosiozyma monospora NBRC 1965.</title>
        <authorList>
            <person name="Ichikawa N."/>
            <person name="Sato H."/>
            <person name="Tonouchi N."/>
        </authorList>
    </citation>
    <scope>NUCLEOTIDE SEQUENCE</scope>
    <source>
        <strain evidence="2">NBRC 1965</strain>
    </source>
</reference>
<dbReference type="CDD" id="cd00448">
    <property type="entry name" value="YjgF_YER057c_UK114_family"/>
    <property type="match status" value="1"/>
</dbReference>
<name>A0A9W7DBZ0_AMBMO</name>
<keyword evidence="3" id="KW-1185">Reference proteome</keyword>
<evidence type="ECO:0000313" key="2">
    <source>
        <dbReference type="EMBL" id="GMG18989.1"/>
    </source>
</evidence>
<dbReference type="Gene3D" id="3.30.1330.40">
    <property type="entry name" value="RutC-like"/>
    <property type="match status" value="1"/>
</dbReference>
<evidence type="ECO:0000256" key="1">
    <source>
        <dbReference type="ARBA" id="ARBA00010552"/>
    </source>
</evidence>
<accession>A0A9W7DBZ0</accession>
<dbReference type="OrthoDB" id="309640at2759"/>
<sequence>MSQKITWEQVGKSSKNTILSPAYTVGDLVFTAGALGTRKDGSFPDTIEEQTVLALQNLGVVLKASGSSLENVVKTLVFIKDIKDQPKMNNVYHSIMRHQPARSCVAVTFPNAKVLVEVEAIATKVSKAKL</sequence>
<dbReference type="InterPro" id="IPR006175">
    <property type="entry name" value="YjgF/YER057c/UK114"/>
</dbReference>
<dbReference type="PANTHER" id="PTHR11803:SF58">
    <property type="entry name" value="PROTEIN HMF1-RELATED"/>
    <property type="match status" value="1"/>
</dbReference>
<dbReference type="PANTHER" id="PTHR11803">
    <property type="entry name" value="2-IMINOBUTANOATE/2-IMINOPROPANOATE DEAMINASE RIDA"/>
    <property type="match status" value="1"/>
</dbReference>
<dbReference type="GO" id="GO:0005829">
    <property type="term" value="C:cytosol"/>
    <property type="evidence" value="ECO:0007669"/>
    <property type="project" value="TreeGrafter"/>
</dbReference>
<dbReference type="Pfam" id="PF01042">
    <property type="entry name" value="Ribonuc_L-PSP"/>
    <property type="match status" value="1"/>
</dbReference>
<dbReference type="EMBL" id="BSXU01000041">
    <property type="protein sequence ID" value="GMG18989.1"/>
    <property type="molecule type" value="Genomic_DNA"/>
</dbReference>
<dbReference type="SUPFAM" id="SSF55298">
    <property type="entry name" value="YjgF-like"/>
    <property type="match status" value="1"/>
</dbReference>
<dbReference type="InterPro" id="IPR035959">
    <property type="entry name" value="RutC-like_sf"/>
</dbReference>
<organism evidence="2 3">
    <name type="scientific">Ambrosiozyma monospora</name>
    <name type="common">Yeast</name>
    <name type="synonym">Endomycopsis monosporus</name>
    <dbReference type="NCBI Taxonomy" id="43982"/>
    <lineage>
        <taxon>Eukaryota</taxon>
        <taxon>Fungi</taxon>
        <taxon>Dikarya</taxon>
        <taxon>Ascomycota</taxon>
        <taxon>Saccharomycotina</taxon>
        <taxon>Pichiomycetes</taxon>
        <taxon>Pichiales</taxon>
        <taxon>Pichiaceae</taxon>
        <taxon>Ambrosiozyma</taxon>
    </lineage>
</organism>
<comment type="similarity">
    <text evidence="1">Belongs to the RutC family.</text>
</comment>
<comment type="caution">
    <text evidence="2">The sequence shown here is derived from an EMBL/GenBank/DDBJ whole genome shotgun (WGS) entry which is preliminary data.</text>
</comment>
<proteinExistence type="inferred from homology"/>
<dbReference type="AlphaFoldDB" id="A0A9W7DBZ0"/>
<dbReference type="GO" id="GO:0019239">
    <property type="term" value="F:deaminase activity"/>
    <property type="evidence" value="ECO:0007669"/>
    <property type="project" value="TreeGrafter"/>
</dbReference>
<gene>
    <name evidence="2" type="ORF">Amon01_000012700</name>
</gene>
<protein>
    <submittedName>
        <fullName evidence="2">Unnamed protein product</fullName>
    </submittedName>
</protein>
<dbReference type="Proteomes" id="UP001165063">
    <property type="component" value="Unassembled WGS sequence"/>
</dbReference>